<dbReference type="SUPFAM" id="SSF53474">
    <property type="entry name" value="alpha/beta-Hydrolases"/>
    <property type="match status" value="1"/>
</dbReference>
<dbReference type="PANTHER" id="PTHR34853:SF5">
    <property type="entry name" value="LIP-DOMAIN-CONTAINING PROTEIN-RELATED"/>
    <property type="match status" value="1"/>
</dbReference>
<organism evidence="3 4">
    <name type="scientific">Aspergillus pseudoustus</name>
    <dbReference type="NCBI Taxonomy" id="1810923"/>
    <lineage>
        <taxon>Eukaryota</taxon>
        <taxon>Fungi</taxon>
        <taxon>Dikarya</taxon>
        <taxon>Ascomycota</taxon>
        <taxon>Pezizomycotina</taxon>
        <taxon>Eurotiomycetes</taxon>
        <taxon>Eurotiomycetidae</taxon>
        <taxon>Eurotiales</taxon>
        <taxon>Aspergillaceae</taxon>
        <taxon>Aspergillus</taxon>
        <taxon>Aspergillus subgen. Nidulantes</taxon>
    </lineage>
</organism>
<proteinExistence type="inferred from homology"/>
<dbReference type="PIRSF" id="PIRSF029171">
    <property type="entry name" value="Esterase_LipA"/>
    <property type="match status" value="1"/>
</dbReference>
<reference evidence="3 4" key="1">
    <citation type="submission" date="2024-07" db="EMBL/GenBank/DDBJ databases">
        <title>Section-level genome sequencing and comparative genomics of Aspergillus sections Usti and Cavernicolus.</title>
        <authorList>
            <consortium name="Lawrence Berkeley National Laboratory"/>
            <person name="Nybo J.L."/>
            <person name="Vesth T.C."/>
            <person name="Theobald S."/>
            <person name="Frisvad J.C."/>
            <person name="Larsen T.O."/>
            <person name="Kjaerboelling I."/>
            <person name="Rothschild-Mancinelli K."/>
            <person name="Lyhne E.K."/>
            <person name="Kogle M.E."/>
            <person name="Barry K."/>
            <person name="Clum A."/>
            <person name="Na H."/>
            <person name="Ledsgaard L."/>
            <person name="Lin J."/>
            <person name="Lipzen A."/>
            <person name="Kuo A."/>
            <person name="Riley R."/>
            <person name="Mondo S."/>
            <person name="Labutti K."/>
            <person name="Haridas S."/>
            <person name="Pangalinan J."/>
            <person name="Salamov A.A."/>
            <person name="Simmons B.A."/>
            <person name="Magnuson J.K."/>
            <person name="Chen J."/>
            <person name="Drula E."/>
            <person name="Henrissat B."/>
            <person name="Wiebenga A."/>
            <person name="Lubbers R.J."/>
            <person name="Gomes A.C."/>
            <person name="Makela M.R."/>
            <person name="Stajich J."/>
            <person name="Grigoriev I.V."/>
            <person name="Mortensen U.H."/>
            <person name="De Vries R.P."/>
            <person name="Baker S.E."/>
            <person name="Andersen M.R."/>
        </authorList>
    </citation>
    <scope>NUCLEOTIDE SEQUENCE [LARGE SCALE GENOMIC DNA]</scope>
    <source>
        <strain evidence="3 4">CBS 123904</strain>
    </source>
</reference>
<dbReference type="Gene3D" id="3.40.50.1820">
    <property type="entry name" value="alpha/beta hydrolase"/>
    <property type="match status" value="1"/>
</dbReference>
<dbReference type="InterPro" id="IPR029058">
    <property type="entry name" value="AB_hydrolase_fold"/>
</dbReference>
<feature type="chain" id="PRO_5045016364" evidence="2">
    <location>
        <begin position="24"/>
        <end position="439"/>
    </location>
</feature>
<dbReference type="EMBL" id="JBFXLU010000135">
    <property type="protein sequence ID" value="KAL2839270.1"/>
    <property type="molecule type" value="Genomic_DNA"/>
</dbReference>
<protein>
    <submittedName>
        <fullName evidence="3">Secretory lipase-domain-containing protein</fullName>
    </submittedName>
</protein>
<keyword evidence="2" id="KW-0732">Signal</keyword>
<comment type="similarity">
    <text evidence="2">Belongs to the AB hydrolase superfamily. Lipase family.</text>
</comment>
<sequence length="439" mass="47079">MGLFQQFVQLLGFASFLLPVASGSPAGHFLFPRVPEDPSVDPFYQPPEGFESKPLGTILRQRSVVTAYFGELPNPVQAHQLLYRTTATNGSAIAAVTTVFKPLFQKKGPYQLGVVPKEEQAGITTTLEYLIIQIYLANGYVVASPDYEGPDAAFTPGHLEGMVTLDGMRAVVNFRETVGITSKIPMIFGSGYSSGAIASGWGASLQSSYAPELDIKGWAMGGTPANLTGTLLHIDGSPNSGFLPIAINGLMKPSAYQEQLHSLFDRVVTAEGKAALDEAQTQCTTAALNSFKFKSIISTDVQSEGPDILYHPVLAPILSENIMGINVSERPVVPVFVYHATKDQIIPYANAKSLVDNWCNQGVSVKFTTYEAGGHATTDTLGVSDVLKFAESAFSGTLVRGCTKNTKLDESLDPLALGVNLEPLFNALSVALNKLQFKF</sequence>
<keyword evidence="1" id="KW-0378">Hydrolase</keyword>
<evidence type="ECO:0000256" key="1">
    <source>
        <dbReference type="ARBA" id="ARBA00022801"/>
    </source>
</evidence>
<name>A0ABR4JH07_9EURO</name>
<dbReference type="PANTHER" id="PTHR34853">
    <property type="match status" value="1"/>
</dbReference>
<comment type="caution">
    <text evidence="3">The sequence shown here is derived from an EMBL/GenBank/DDBJ whole genome shotgun (WGS) entry which is preliminary data.</text>
</comment>
<dbReference type="InterPro" id="IPR005152">
    <property type="entry name" value="Lipase_secreted"/>
</dbReference>
<dbReference type="Gene3D" id="1.10.260.130">
    <property type="match status" value="1"/>
</dbReference>
<feature type="signal peptide" evidence="2">
    <location>
        <begin position="1"/>
        <end position="23"/>
    </location>
</feature>
<evidence type="ECO:0000313" key="4">
    <source>
        <dbReference type="Proteomes" id="UP001610446"/>
    </source>
</evidence>
<gene>
    <name evidence="3" type="ORF">BJY01DRAFT_237167</name>
</gene>
<dbReference type="Pfam" id="PF03583">
    <property type="entry name" value="LIP"/>
    <property type="match status" value="1"/>
</dbReference>
<dbReference type="Proteomes" id="UP001610446">
    <property type="component" value="Unassembled WGS sequence"/>
</dbReference>
<accession>A0ABR4JH07</accession>
<evidence type="ECO:0000313" key="3">
    <source>
        <dbReference type="EMBL" id="KAL2839270.1"/>
    </source>
</evidence>
<evidence type="ECO:0000256" key="2">
    <source>
        <dbReference type="PIRNR" id="PIRNR029171"/>
    </source>
</evidence>
<keyword evidence="4" id="KW-1185">Reference proteome</keyword>